<dbReference type="eggNOG" id="ENOG5030GMB">
    <property type="taxonomic scope" value="Bacteria"/>
</dbReference>
<comment type="caution">
    <text evidence="2">The sequence shown here is derived from an EMBL/GenBank/DDBJ whole genome shotgun (WGS) entry which is preliminary data.</text>
</comment>
<dbReference type="EMBL" id="JRMW01000040">
    <property type="protein sequence ID" value="KGF03331.1"/>
    <property type="molecule type" value="Genomic_DNA"/>
</dbReference>
<organism evidence="2 3">
    <name type="scientific">Anaerococcus lactolyticus S7-1-13</name>
    <dbReference type="NCBI Taxonomy" id="1284686"/>
    <lineage>
        <taxon>Bacteria</taxon>
        <taxon>Bacillati</taxon>
        <taxon>Bacillota</taxon>
        <taxon>Tissierellia</taxon>
        <taxon>Tissierellales</taxon>
        <taxon>Peptoniphilaceae</taxon>
        <taxon>Anaerococcus</taxon>
    </lineage>
</organism>
<sequence length="135" mass="15687">MDNKIYLIFLGVHILIIIVNYHLLKNPKPYPPEEVREEFKSGRESLSSYKYGGVSHYLLPRLVKSQANWINGNAYWYRSSVKFGIFGKCLTFFTMILGEVFKLFDPLIGLFIIFFPLVLGMIGLCIRMEKDVLKD</sequence>
<protein>
    <submittedName>
        <fullName evidence="2">Uncharacterized protein</fullName>
    </submittedName>
</protein>
<dbReference type="OrthoDB" id="1692860at2"/>
<name>A0A095X0W1_9FIRM</name>
<feature type="transmembrane region" description="Helical" evidence="1">
    <location>
        <begin position="107"/>
        <end position="126"/>
    </location>
</feature>
<accession>A0A095X0W1</accession>
<feature type="transmembrane region" description="Helical" evidence="1">
    <location>
        <begin position="6"/>
        <end position="24"/>
    </location>
</feature>
<dbReference type="RefSeq" id="WP_037328499.1">
    <property type="nucleotide sequence ID" value="NZ_JRMW01000040.1"/>
</dbReference>
<dbReference type="Proteomes" id="UP000029579">
    <property type="component" value="Unassembled WGS sequence"/>
</dbReference>
<feature type="transmembrane region" description="Helical" evidence="1">
    <location>
        <begin position="83"/>
        <end position="101"/>
    </location>
</feature>
<keyword evidence="1" id="KW-1133">Transmembrane helix</keyword>
<reference evidence="2 3" key="1">
    <citation type="submission" date="2014-07" db="EMBL/GenBank/DDBJ databases">
        <authorList>
            <person name="McCorrison J."/>
            <person name="Sanka R."/>
            <person name="Torralba M."/>
            <person name="Gillis M."/>
            <person name="Haft D.H."/>
            <person name="Methe B."/>
            <person name="Sutton G."/>
            <person name="Nelson K.E."/>
        </authorList>
    </citation>
    <scope>NUCLEOTIDE SEQUENCE [LARGE SCALE GENOMIC DNA]</scope>
    <source>
        <strain evidence="2 3">S7-1-13</strain>
    </source>
</reference>
<dbReference type="AlphaFoldDB" id="A0A095X0W1"/>
<proteinExistence type="predicted"/>
<evidence type="ECO:0000313" key="2">
    <source>
        <dbReference type="EMBL" id="KGF03331.1"/>
    </source>
</evidence>
<keyword evidence="1" id="KW-0472">Membrane</keyword>
<evidence type="ECO:0000256" key="1">
    <source>
        <dbReference type="SAM" id="Phobius"/>
    </source>
</evidence>
<keyword evidence="1" id="KW-0812">Transmembrane</keyword>
<evidence type="ECO:0000313" key="3">
    <source>
        <dbReference type="Proteomes" id="UP000029579"/>
    </source>
</evidence>
<gene>
    <name evidence="2" type="ORF">HMPREF1630_07770</name>
</gene>